<evidence type="ECO:0000256" key="2">
    <source>
        <dbReference type="SAM" id="Phobius"/>
    </source>
</evidence>
<organism evidence="3 4">
    <name type="scientific">Ktedonobacter robiniae</name>
    <dbReference type="NCBI Taxonomy" id="2778365"/>
    <lineage>
        <taxon>Bacteria</taxon>
        <taxon>Bacillati</taxon>
        <taxon>Chloroflexota</taxon>
        <taxon>Ktedonobacteria</taxon>
        <taxon>Ktedonobacterales</taxon>
        <taxon>Ktedonobacteraceae</taxon>
        <taxon>Ktedonobacter</taxon>
    </lineage>
</organism>
<dbReference type="Proteomes" id="UP000654345">
    <property type="component" value="Unassembled WGS sequence"/>
</dbReference>
<evidence type="ECO:0000313" key="4">
    <source>
        <dbReference type="Proteomes" id="UP000654345"/>
    </source>
</evidence>
<name>A0ABQ3UJW7_9CHLR</name>
<evidence type="ECO:0000256" key="1">
    <source>
        <dbReference type="SAM" id="MobiDB-lite"/>
    </source>
</evidence>
<accession>A0ABQ3UJW7</accession>
<dbReference type="RefSeq" id="WP_201369873.1">
    <property type="nucleotide sequence ID" value="NZ_BNJG01000001.1"/>
</dbReference>
<keyword evidence="2" id="KW-1133">Transmembrane helix</keyword>
<dbReference type="EMBL" id="BNJG01000001">
    <property type="protein sequence ID" value="GHO53024.1"/>
    <property type="molecule type" value="Genomic_DNA"/>
</dbReference>
<feature type="transmembrane region" description="Helical" evidence="2">
    <location>
        <begin position="34"/>
        <end position="54"/>
    </location>
</feature>
<keyword evidence="2" id="KW-0812">Transmembrane</keyword>
<gene>
    <name evidence="3" type="ORF">KSB_14990</name>
</gene>
<proteinExistence type="predicted"/>
<keyword evidence="2" id="KW-0472">Membrane</keyword>
<sequence>MQTLPKPDIKQPGTGSSGPLEPLQRQKKSGLRPVIFVSIALLLLTLLAGAFLFFGQKRIGTHAAAANANCTLIVPANPLSAQGLATPYQLQATDPNAGPCNETNADQAAFVQGAVFDPATGQISIYNPLVVDAGTQPAVAPVVPTLPQNAIVGLWFGFNGTTLTLRGQGRALLQGRCVNGLLNNPFGQFAYCNAPTFFSAANQAIRQGKLVVPPIGQGSDGKPCPTVRDFAVVDQDQSDNVTSVYLANANGQTAQMNPANAGQLQGAQTLVNASDNRLVAVALDGALGCKPWMAPDLAAPGQMAPALPLNELQAARQQAQPAAVIPAGDPMVLNNGKSSTAKLNLYRLGVDQPFVLNTDRGASTKQYCTNLLNIQPPRLQNLMNLLQQKASPMPDVANNLFTFMAQRFNTTWGADDGLNCQGLLNMNSPIQAQTDGNGVTISATINLNNNGGQNGAAPTQPAAPTSTAGATPTPANGNAQPTPPVDNAGATPTPDAGNGTPQLTPPADNAGATPTPGQ</sequence>
<evidence type="ECO:0000313" key="3">
    <source>
        <dbReference type="EMBL" id="GHO53024.1"/>
    </source>
</evidence>
<feature type="region of interest" description="Disordered" evidence="1">
    <location>
        <begin position="1"/>
        <end position="24"/>
    </location>
</feature>
<comment type="caution">
    <text evidence="3">The sequence shown here is derived from an EMBL/GenBank/DDBJ whole genome shotgun (WGS) entry which is preliminary data.</text>
</comment>
<feature type="region of interest" description="Disordered" evidence="1">
    <location>
        <begin position="450"/>
        <end position="518"/>
    </location>
</feature>
<feature type="compositionally biased region" description="Low complexity" evidence="1">
    <location>
        <begin position="450"/>
        <end position="479"/>
    </location>
</feature>
<reference evidence="3 4" key="1">
    <citation type="journal article" date="2021" name="Int. J. Syst. Evol. Microbiol.">
        <title>Reticulibacter mediterranei gen. nov., sp. nov., within the new family Reticulibacteraceae fam. nov., and Ktedonospora formicarum gen. nov., sp. nov., Ktedonobacter robiniae sp. nov., Dictyobacter formicarum sp. nov. and Dictyobacter arantiisoli sp. nov., belonging to the class Ktedonobacteria.</title>
        <authorList>
            <person name="Yabe S."/>
            <person name="Zheng Y."/>
            <person name="Wang C.M."/>
            <person name="Sakai Y."/>
            <person name="Abe K."/>
            <person name="Yokota A."/>
            <person name="Donadio S."/>
            <person name="Cavaletti L."/>
            <person name="Monciardini P."/>
        </authorList>
    </citation>
    <scope>NUCLEOTIDE SEQUENCE [LARGE SCALE GENOMIC DNA]</scope>
    <source>
        <strain evidence="3 4">SOSP1-30</strain>
    </source>
</reference>
<protein>
    <submittedName>
        <fullName evidence="3">Uncharacterized protein</fullName>
    </submittedName>
</protein>
<keyword evidence="4" id="KW-1185">Reference proteome</keyword>